<name>A0A5B7CYT6_PORTR</name>
<reference evidence="1 2" key="1">
    <citation type="submission" date="2019-05" db="EMBL/GenBank/DDBJ databases">
        <title>Another draft genome of Portunus trituberculatus and its Hox gene families provides insights of decapod evolution.</title>
        <authorList>
            <person name="Jeong J.-H."/>
            <person name="Song I."/>
            <person name="Kim S."/>
            <person name="Choi T."/>
            <person name="Kim D."/>
            <person name="Ryu S."/>
            <person name="Kim W."/>
        </authorList>
    </citation>
    <scope>NUCLEOTIDE SEQUENCE [LARGE SCALE GENOMIC DNA]</scope>
    <source>
        <tissue evidence="1">Muscle</tissue>
    </source>
</reference>
<sequence>MGGIYLNGAWQLSASALGWAVPGKPTLRAGSRPRAAAASDLVATWLTRPHHRPSLDAAHDGCEVRLNATVFHQVFTGGNVEAQEWLEAACPWGASCRASHSRL</sequence>
<dbReference type="EMBL" id="VSRR010000225">
    <property type="protein sequence ID" value="MPC12603.1"/>
    <property type="molecule type" value="Genomic_DNA"/>
</dbReference>
<keyword evidence="2" id="KW-1185">Reference proteome</keyword>
<organism evidence="1 2">
    <name type="scientific">Portunus trituberculatus</name>
    <name type="common">Swimming crab</name>
    <name type="synonym">Neptunus trituberculatus</name>
    <dbReference type="NCBI Taxonomy" id="210409"/>
    <lineage>
        <taxon>Eukaryota</taxon>
        <taxon>Metazoa</taxon>
        <taxon>Ecdysozoa</taxon>
        <taxon>Arthropoda</taxon>
        <taxon>Crustacea</taxon>
        <taxon>Multicrustacea</taxon>
        <taxon>Malacostraca</taxon>
        <taxon>Eumalacostraca</taxon>
        <taxon>Eucarida</taxon>
        <taxon>Decapoda</taxon>
        <taxon>Pleocyemata</taxon>
        <taxon>Brachyura</taxon>
        <taxon>Eubrachyura</taxon>
        <taxon>Portunoidea</taxon>
        <taxon>Portunidae</taxon>
        <taxon>Portuninae</taxon>
        <taxon>Portunus</taxon>
    </lineage>
</organism>
<accession>A0A5B7CYT6</accession>
<comment type="caution">
    <text evidence="1">The sequence shown here is derived from an EMBL/GenBank/DDBJ whole genome shotgun (WGS) entry which is preliminary data.</text>
</comment>
<evidence type="ECO:0000313" key="1">
    <source>
        <dbReference type="EMBL" id="MPC12603.1"/>
    </source>
</evidence>
<dbReference type="Proteomes" id="UP000324222">
    <property type="component" value="Unassembled WGS sequence"/>
</dbReference>
<dbReference type="AlphaFoldDB" id="A0A5B7CYT6"/>
<proteinExistence type="predicted"/>
<gene>
    <name evidence="1" type="ORF">E2C01_005306</name>
</gene>
<protein>
    <submittedName>
        <fullName evidence="1">Uncharacterized protein</fullName>
    </submittedName>
</protein>
<evidence type="ECO:0000313" key="2">
    <source>
        <dbReference type="Proteomes" id="UP000324222"/>
    </source>
</evidence>